<keyword evidence="2" id="KW-1185">Reference proteome</keyword>
<dbReference type="AlphaFoldDB" id="A0A392N4B4"/>
<accession>A0A392N4B4</accession>
<reference evidence="1 2" key="1">
    <citation type="journal article" date="2018" name="Front. Plant Sci.">
        <title>Red Clover (Trifolium pratense) and Zigzag Clover (T. medium) - A Picture of Genomic Similarities and Differences.</title>
        <authorList>
            <person name="Dluhosova J."/>
            <person name="Istvanek J."/>
            <person name="Nedelnik J."/>
            <person name="Repkova J."/>
        </authorList>
    </citation>
    <scope>NUCLEOTIDE SEQUENCE [LARGE SCALE GENOMIC DNA]</scope>
    <source>
        <strain evidence="2">cv. 10/8</strain>
        <tissue evidence="1">Leaf</tissue>
    </source>
</reference>
<sequence length="122" mass="12878">MDTSKFVDYPLTERTRISYYPPPRISIYIPSSTHPATKSDTKLLNTIILKKTKMQGRKKTAETQQRNCSTRAQVAAHTLGGSGGLSGVVGGTGTGGGRTECGGGVAGCGRSGIGGMWSVDRW</sequence>
<gene>
    <name evidence="1" type="ORF">A2U01_0014973</name>
</gene>
<proteinExistence type="predicted"/>
<name>A0A392N4B4_9FABA</name>
<protein>
    <submittedName>
        <fullName evidence="1">Uncharacterized protein</fullName>
    </submittedName>
</protein>
<dbReference type="Proteomes" id="UP000265520">
    <property type="component" value="Unassembled WGS sequence"/>
</dbReference>
<evidence type="ECO:0000313" key="2">
    <source>
        <dbReference type="Proteomes" id="UP000265520"/>
    </source>
</evidence>
<organism evidence="1 2">
    <name type="scientific">Trifolium medium</name>
    <dbReference type="NCBI Taxonomy" id="97028"/>
    <lineage>
        <taxon>Eukaryota</taxon>
        <taxon>Viridiplantae</taxon>
        <taxon>Streptophyta</taxon>
        <taxon>Embryophyta</taxon>
        <taxon>Tracheophyta</taxon>
        <taxon>Spermatophyta</taxon>
        <taxon>Magnoliopsida</taxon>
        <taxon>eudicotyledons</taxon>
        <taxon>Gunneridae</taxon>
        <taxon>Pentapetalae</taxon>
        <taxon>rosids</taxon>
        <taxon>fabids</taxon>
        <taxon>Fabales</taxon>
        <taxon>Fabaceae</taxon>
        <taxon>Papilionoideae</taxon>
        <taxon>50 kb inversion clade</taxon>
        <taxon>NPAAA clade</taxon>
        <taxon>Hologalegina</taxon>
        <taxon>IRL clade</taxon>
        <taxon>Trifolieae</taxon>
        <taxon>Trifolium</taxon>
    </lineage>
</organism>
<comment type="caution">
    <text evidence="1">The sequence shown here is derived from an EMBL/GenBank/DDBJ whole genome shotgun (WGS) entry which is preliminary data.</text>
</comment>
<dbReference type="EMBL" id="LXQA010026295">
    <property type="protein sequence ID" value="MCH94019.1"/>
    <property type="molecule type" value="Genomic_DNA"/>
</dbReference>
<evidence type="ECO:0000313" key="1">
    <source>
        <dbReference type="EMBL" id="MCH94019.1"/>
    </source>
</evidence>